<comment type="caution">
    <text evidence="1">The sequence shown here is derived from an EMBL/GenBank/DDBJ whole genome shotgun (WGS) entry which is preliminary data.</text>
</comment>
<dbReference type="EMBL" id="BQNB010012582">
    <property type="protein sequence ID" value="GJT05384.1"/>
    <property type="molecule type" value="Genomic_DNA"/>
</dbReference>
<organism evidence="1 2">
    <name type="scientific">Tanacetum coccineum</name>
    <dbReference type="NCBI Taxonomy" id="301880"/>
    <lineage>
        <taxon>Eukaryota</taxon>
        <taxon>Viridiplantae</taxon>
        <taxon>Streptophyta</taxon>
        <taxon>Embryophyta</taxon>
        <taxon>Tracheophyta</taxon>
        <taxon>Spermatophyta</taxon>
        <taxon>Magnoliopsida</taxon>
        <taxon>eudicotyledons</taxon>
        <taxon>Gunneridae</taxon>
        <taxon>Pentapetalae</taxon>
        <taxon>asterids</taxon>
        <taxon>campanulids</taxon>
        <taxon>Asterales</taxon>
        <taxon>Asteraceae</taxon>
        <taxon>Asteroideae</taxon>
        <taxon>Anthemideae</taxon>
        <taxon>Anthemidinae</taxon>
        <taxon>Tanacetum</taxon>
    </lineage>
</organism>
<evidence type="ECO:0000313" key="2">
    <source>
        <dbReference type="Proteomes" id="UP001151760"/>
    </source>
</evidence>
<accession>A0ABQ5AWB9</accession>
<gene>
    <name evidence="1" type="ORF">Tco_0839846</name>
</gene>
<protein>
    <submittedName>
        <fullName evidence="1">Uncharacterized protein</fullName>
    </submittedName>
</protein>
<dbReference type="Proteomes" id="UP001151760">
    <property type="component" value="Unassembled WGS sequence"/>
</dbReference>
<keyword evidence="2" id="KW-1185">Reference proteome</keyword>
<evidence type="ECO:0000313" key="1">
    <source>
        <dbReference type="EMBL" id="GJT05384.1"/>
    </source>
</evidence>
<reference evidence="1" key="2">
    <citation type="submission" date="2022-01" db="EMBL/GenBank/DDBJ databases">
        <authorList>
            <person name="Yamashiro T."/>
            <person name="Shiraishi A."/>
            <person name="Satake H."/>
            <person name="Nakayama K."/>
        </authorList>
    </citation>
    <scope>NUCLEOTIDE SEQUENCE</scope>
</reference>
<sequence length="107" mass="12565">MSSIPSHSLLQRSDHLRRVVARDTKHRNNMIKTMKKNFVHQRDVQKLCVKIDEINKMEVPPLVLERTNQVLKDNICWIVREELHKETKSVKDDFCSMVSQELATTVP</sequence>
<reference evidence="1" key="1">
    <citation type="journal article" date="2022" name="Int. J. Mol. Sci.">
        <title>Draft Genome of Tanacetum Coccineum: Genomic Comparison of Closely Related Tanacetum-Family Plants.</title>
        <authorList>
            <person name="Yamashiro T."/>
            <person name="Shiraishi A."/>
            <person name="Nakayama K."/>
            <person name="Satake H."/>
        </authorList>
    </citation>
    <scope>NUCLEOTIDE SEQUENCE</scope>
</reference>
<name>A0ABQ5AWB9_9ASTR</name>
<proteinExistence type="predicted"/>